<dbReference type="EMBL" id="JARBHB010000003">
    <property type="protein sequence ID" value="KAJ8890898.1"/>
    <property type="molecule type" value="Genomic_DNA"/>
</dbReference>
<gene>
    <name evidence="1" type="ORF">PR048_010407</name>
</gene>
<protein>
    <submittedName>
        <fullName evidence="1">Uncharacterized protein</fullName>
    </submittedName>
</protein>
<sequence>MPGGQPVFTQEEECMFVAHMIAMSTYRFPVTMFDLRSVVKSYLYRTGRRVKCFTNNLPGQDWGNAFTQLYQRTLKNIRYARAANVE</sequence>
<name>A0ABQ9I2N0_9NEOP</name>
<evidence type="ECO:0000313" key="1">
    <source>
        <dbReference type="EMBL" id="KAJ8890898.1"/>
    </source>
</evidence>
<reference evidence="1 2" key="1">
    <citation type="submission" date="2023-02" db="EMBL/GenBank/DDBJ databases">
        <title>LHISI_Scaffold_Assembly.</title>
        <authorList>
            <person name="Stuart O.P."/>
            <person name="Cleave R."/>
            <person name="Magrath M.J.L."/>
            <person name="Mikheyev A.S."/>
        </authorList>
    </citation>
    <scope>NUCLEOTIDE SEQUENCE [LARGE SCALE GENOMIC DNA]</scope>
    <source>
        <strain evidence="1">Daus_M_001</strain>
        <tissue evidence="1">Leg muscle</tissue>
    </source>
</reference>
<accession>A0ABQ9I2N0</accession>
<dbReference type="Proteomes" id="UP001159363">
    <property type="component" value="Chromosome 3"/>
</dbReference>
<organism evidence="1 2">
    <name type="scientific">Dryococelus australis</name>
    <dbReference type="NCBI Taxonomy" id="614101"/>
    <lineage>
        <taxon>Eukaryota</taxon>
        <taxon>Metazoa</taxon>
        <taxon>Ecdysozoa</taxon>
        <taxon>Arthropoda</taxon>
        <taxon>Hexapoda</taxon>
        <taxon>Insecta</taxon>
        <taxon>Pterygota</taxon>
        <taxon>Neoptera</taxon>
        <taxon>Polyneoptera</taxon>
        <taxon>Phasmatodea</taxon>
        <taxon>Verophasmatodea</taxon>
        <taxon>Anareolatae</taxon>
        <taxon>Phasmatidae</taxon>
        <taxon>Eurycanthinae</taxon>
        <taxon>Dryococelus</taxon>
    </lineage>
</organism>
<keyword evidence="2" id="KW-1185">Reference proteome</keyword>
<comment type="caution">
    <text evidence="1">The sequence shown here is derived from an EMBL/GenBank/DDBJ whole genome shotgun (WGS) entry which is preliminary data.</text>
</comment>
<proteinExistence type="predicted"/>
<evidence type="ECO:0000313" key="2">
    <source>
        <dbReference type="Proteomes" id="UP001159363"/>
    </source>
</evidence>